<dbReference type="KEGG" id="zmk:HG535_0G04440"/>
<feature type="region of interest" description="Disordered" evidence="1">
    <location>
        <begin position="445"/>
        <end position="473"/>
    </location>
</feature>
<reference evidence="2 3" key="1">
    <citation type="submission" date="2020-07" db="EMBL/GenBank/DDBJ databases">
        <title>The yeast mating-type switching endonuclease HO is a domesticated member of an unorthodox homing genetic element family.</title>
        <authorList>
            <person name="Coughlan A.Y."/>
            <person name="Lombardi L."/>
            <person name="Braun-Galleani S."/>
            <person name="Martos A.R."/>
            <person name="Galeote V."/>
            <person name="Bigey F."/>
            <person name="Dequin S."/>
            <person name="Byrne K.P."/>
            <person name="Wolfe K.H."/>
        </authorList>
    </citation>
    <scope>NUCLEOTIDE SEQUENCE [LARGE SCALE GENOMIC DNA]</scope>
    <source>
        <strain evidence="2 3">NRRL Y-6702</strain>
    </source>
</reference>
<dbReference type="EMBL" id="CP058610">
    <property type="protein sequence ID" value="QLG74561.1"/>
    <property type="molecule type" value="Genomic_DNA"/>
</dbReference>
<dbReference type="AlphaFoldDB" id="A0A7H9B780"/>
<feature type="compositionally biased region" description="Basic and acidic residues" evidence="1">
    <location>
        <begin position="463"/>
        <end position="473"/>
    </location>
</feature>
<evidence type="ECO:0000256" key="1">
    <source>
        <dbReference type="SAM" id="MobiDB-lite"/>
    </source>
</evidence>
<accession>A0A7H9B780</accession>
<name>A0A7H9B780_ZYGMR</name>
<evidence type="ECO:0000313" key="2">
    <source>
        <dbReference type="EMBL" id="QLG74561.1"/>
    </source>
</evidence>
<evidence type="ECO:0000313" key="3">
    <source>
        <dbReference type="Proteomes" id="UP000509704"/>
    </source>
</evidence>
<feature type="compositionally biased region" description="Basic and acidic residues" evidence="1">
    <location>
        <begin position="14"/>
        <end position="29"/>
    </location>
</feature>
<proteinExistence type="predicted"/>
<dbReference type="RefSeq" id="XP_037146286.1">
    <property type="nucleotide sequence ID" value="XM_037290391.1"/>
</dbReference>
<organism evidence="2 3">
    <name type="scientific">Zygotorulaspora mrakii</name>
    <name type="common">Zygosaccharomyces mrakii</name>
    <dbReference type="NCBI Taxonomy" id="42260"/>
    <lineage>
        <taxon>Eukaryota</taxon>
        <taxon>Fungi</taxon>
        <taxon>Dikarya</taxon>
        <taxon>Ascomycota</taxon>
        <taxon>Saccharomycotina</taxon>
        <taxon>Saccharomycetes</taxon>
        <taxon>Saccharomycetales</taxon>
        <taxon>Saccharomycetaceae</taxon>
        <taxon>Zygotorulaspora</taxon>
    </lineage>
</organism>
<keyword evidence="3" id="KW-1185">Reference proteome</keyword>
<gene>
    <name evidence="2" type="ORF">HG535_0G04440</name>
</gene>
<feature type="region of interest" description="Disordered" evidence="1">
    <location>
        <begin position="1"/>
        <end position="31"/>
    </location>
</feature>
<sequence length="473" mass="54663">MSNKALSNPGEVQEPDKRADTDLHSDKKRTTFIAPIVGESFRKYTSPEPADELEKAKEDLQELQKSQLTQQVYELIRDNTLNAESLAAHTEGGAKGNMEAKCSSLKQRYIIDDEGVMRDKRREDKIICEPSRIFDVVICAHLINNRMTYKPLYKHLNETYANITRDFVLKAVRCCSKIISGSELTPMSSPLKQERRKPTENIHKSLMPLERLHLEILRPFENELIGRKYSHILYWRDYQSRYVWLLPLKNIKLKNLISTIANFLLNLPHLPIFMESSTFGRQDLFDICENICKTYHLKIGLGNNNSAQFQLNGIESIKSLLLKNKSSCIKDWNMCIWHGSYLYNRTYNSKSFGIPNNQLWNNLTGLGENFEAKRDELLENSSSNNVVEIVHGLIHLEDDKAIKLQDEEREVMEKNITVNKRLSGEIVPTHSDSYELSEEISKPSSSYYDGMVSPSKKRRQVHREHQKEISTVL</sequence>
<dbReference type="OrthoDB" id="3863715at2759"/>
<dbReference type="GeneID" id="59238344"/>
<protein>
    <submittedName>
        <fullName evidence="2">Uncharacterized protein</fullName>
    </submittedName>
</protein>
<dbReference type="Proteomes" id="UP000509704">
    <property type="component" value="Chromosome 7"/>
</dbReference>